<evidence type="ECO:0000313" key="8">
    <source>
        <dbReference type="EMBL" id="KAK2715317.1"/>
    </source>
</evidence>
<accession>A0AA88L3H7</accession>
<comment type="caution">
    <text evidence="8">The sequence shown here is derived from an EMBL/GenBank/DDBJ whole genome shotgun (WGS) entry which is preliminary data.</text>
</comment>
<dbReference type="PROSITE" id="PS51339">
    <property type="entry name" value="PPASE_MYOTUBULARIN"/>
    <property type="match status" value="1"/>
</dbReference>
<dbReference type="GO" id="GO:0012505">
    <property type="term" value="C:endomembrane system"/>
    <property type="evidence" value="ECO:0007669"/>
    <property type="project" value="UniProtKB-SubCell"/>
</dbReference>
<comment type="similarity">
    <text evidence="2">Belongs to the protein-tyrosine phosphatase family. Non-receptor class myotubularin subfamily.</text>
</comment>
<evidence type="ECO:0000256" key="3">
    <source>
        <dbReference type="ARBA" id="ARBA00023098"/>
    </source>
</evidence>
<dbReference type="PANTHER" id="PTHR10807">
    <property type="entry name" value="MYOTUBULARIN-RELATED"/>
    <property type="match status" value="1"/>
</dbReference>
<feature type="binding site" evidence="5">
    <location>
        <begin position="245"/>
        <end position="251"/>
    </location>
    <ligand>
        <name>substrate</name>
    </ligand>
</feature>
<dbReference type="Pfam" id="PF06602">
    <property type="entry name" value="Myotub-related"/>
    <property type="match status" value="1"/>
</dbReference>
<name>A0AA88L3H7_ARTSF</name>
<proteinExistence type="inferred from homology"/>
<dbReference type="InterPro" id="IPR010569">
    <property type="entry name" value="Myotubularin-like_Pase_dom"/>
</dbReference>
<dbReference type="InterPro" id="IPR000387">
    <property type="entry name" value="Tyr_Pase_dom"/>
</dbReference>
<dbReference type="Proteomes" id="UP001187531">
    <property type="component" value="Unassembled WGS sequence"/>
</dbReference>
<dbReference type="SUPFAM" id="SSF52799">
    <property type="entry name" value="(Phosphotyrosine protein) phosphatases II"/>
    <property type="match status" value="1"/>
</dbReference>
<dbReference type="GO" id="GO:0106018">
    <property type="term" value="F:phosphatidylinositol-3,5-bisphosphate phosphatase activity"/>
    <property type="evidence" value="ECO:0007669"/>
    <property type="project" value="TreeGrafter"/>
</dbReference>
<dbReference type="GO" id="GO:0004438">
    <property type="term" value="F:phosphatidylinositol-3-phosphate phosphatase activity"/>
    <property type="evidence" value="ECO:0007669"/>
    <property type="project" value="TreeGrafter"/>
</dbReference>
<gene>
    <name evidence="8" type="ORF">QYM36_010075</name>
</gene>
<evidence type="ECO:0000259" key="6">
    <source>
        <dbReference type="PROSITE" id="PS50056"/>
    </source>
</evidence>
<dbReference type="PANTHER" id="PTHR10807:SF8">
    <property type="entry name" value="PHOSPHATIDYLINOSITOL-3-PHOSPHATE PHOSPHATASE"/>
    <property type="match status" value="1"/>
</dbReference>
<feature type="non-terminal residue" evidence="8">
    <location>
        <position position="1"/>
    </location>
</feature>
<dbReference type="GO" id="GO:0046856">
    <property type="term" value="P:phosphatidylinositol dephosphorylation"/>
    <property type="evidence" value="ECO:0007669"/>
    <property type="project" value="TreeGrafter"/>
</dbReference>
<sequence>MGNLNMNMCFLIVHIEGLYCFHYTPSRSLIRRSLGWYQFDIQAEYQRFGVPNQYWSLTNLNKDYELCDTYPKYLYAPSGASSAVIIGSSKFRSKGRFPVLSYLHSNGAALCRCSQPLSGFSARCLEDEQLMASILQANPRTRFMYVVDTRPRINAMANRAAGKGYENEAHYSDIKFMFFGIENIHVMRSSLNKLSETCELKDPSINTFLNGLQSCGWLRHIKAILDTSHWVATSMEEGFTVLVHCSDGWDRTAQVCAIAALLLDPFYRTIHGFQALIEKEWLAFGHKFTDRCGFLQTSDSKEISPVFGQFLDCIWQLTRQFPTAFQFSEKYLIMMHDYLYSCQYGTFIGNCEKDRVDLRVSERTYSLWGFVSANINDFLNPFYLNDKENQILRPDLSPSNIQFWRGLYCRFDSGIESVEPVNDIALSLQDQTASLQDHVKFLKKRIISLAGMLGSKKEEGIVPEQNGVSSSVMRLSKLTVKEDTKKLDVDSVFHSECDPFSKSQLETELNSVAVTWKNIGETTECPSCQTPFSQSVTK</sequence>
<dbReference type="SMART" id="SM00404">
    <property type="entry name" value="PTPc_motif"/>
    <property type="match status" value="1"/>
</dbReference>
<dbReference type="PROSITE" id="PS50056">
    <property type="entry name" value="TYR_PHOSPHATASE_2"/>
    <property type="match status" value="1"/>
</dbReference>
<organism evidence="8 9">
    <name type="scientific">Artemia franciscana</name>
    <name type="common">Brine shrimp</name>
    <name type="synonym">Artemia sanfranciscana</name>
    <dbReference type="NCBI Taxonomy" id="6661"/>
    <lineage>
        <taxon>Eukaryota</taxon>
        <taxon>Metazoa</taxon>
        <taxon>Ecdysozoa</taxon>
        <taxon>Arthropoda</taxon>
        <taxon>Crustacea</taxon>
        <taxon>Branchiopoda</taxon>
        <taxon>Anostraca</taxon>
        <taxon>Artemiidae</taxon>
        <taxon>Artemia</taxon>
    </lineage>
</organism>
<feature type="active site" description="Phosphocysteine intermediate" evidence="4">
    <location>
        <position position="245"/>
    </location>
</feature>
<dbReference type="Gene3D" id="3.90.190.10">
    <property type="entry name" value="Protein tyrosine phosphatase superfamily"/>
    <property type="match status" value="1"/>
</dbReference>
<evidence type="ECO:0000256" key="2">
    <source>
        <dbReference type="ARBA" id="ARBA00007471"/>
    </source>
</evidence>
<evidence type="ECO:0000259" key="7">
    <source>
        <dbReference type="PROSITE" id="PS51339"/>
    </source>
</evidence>
<keyword evidence="9" id="KW-1185">Reference proteome</keyword>
<feature type="domain" description="Myotubularin phosphatase" evidence="7">
    <location>
        <begin position="35"/>
        <end position="408"/>
    </location>
</feature>
<dbReference type="PROSITE" id="PS00383">
    <property type="entry name" value="TYR_PHOSPHATASE_1"/>
    <property type="match status" value="1"/>
</dbReference>
<reference evidence="8" key="1">
    <citation type="submission" date="2023-07" db="EMBL/GenBank/DDBJ databases">
        <title>Chromosome-level genome assembly of Artemia franciscana.</title>
        <authorList>
            <person name="Jo E."/>
        </authorList>
    </citation>
    <scope>NUCLEOTIDE SEQUENCE</scope>
    <source>
        <tissue evidence="8">Whole body</tissue>
    </source>
</reference>
<dbReference type="AlphaFoldDB" id="A0AA88L3H7"/>
<dbReference type="InterPro" id="IPR029021">
    <property type="entry name" value="Prot-tyrosine_phosphatase-like"/>
</dbReference>
<evidence type="ECO:0000256" key="4">
    <source>
        <dbReference type="PIRSR" id="PIRSR630564-1"/>
    </source>
</evidence>
<protein>
    <recommendedName>
        <fullName evidence="10">Phosphatidylinositol-3-phosphatase</fullName>
    </recommendedName>
</protein>
<dbReference type="InterPro" id="IPR030564">
    <property type="entry name" value="Myotubularin"/>
</dbReference>
<dbReference type="CDD" id="cd14532">
    <property type="entry name" value="PTP-MTMR6-like"/>
    <property type="match status" value="1"/>
</dbReference>
<feature type="domain" description="Tyrosine specific protein phosphatases" evidence="6">
    <location>
        <begin position="215"/>
        <end position="261"/>
    </location>
</feature>
<dbReference type="InterPro" id="IPR003595">
    <property type="entry name" value="Tyr_Pase_cat"/>
</dbReference>
<evidence type="ECO:0000313" key="9">
    <source>
        <dbReference type="Proteomes" id="UP001187531"/>
    </source>
</evidence>
<evidence type="ECO:0000256" key="5">
    <source>
        <dbReference type="PIRSR" id="PIRSR630564-2"/>
    </source>
</evidence>
<feature type="binding site" evidence="5">
    <location>
        <begin position="183"/>
        <end position="184"/>
    </location>
    <ligand>
        <name>substrate</name>
    </ligand>
</feature>
<keyword evidence="3" id="KW-0443">Lipid metabolism</keyword>
<dbReference type="GO" id="GO:0005737">
    <property type="term" value="C:cytoplasm"/>
    <property type="evidence" value="ECO:0007669"/>
    <property type="project" value="TreeGrafter"/>
</dbReference>
<dbReference type="EMBL" id="JAVRJZ010000012">
    <property type="protein sequence ID" value="KAK2715317.1"/>
    <property type="molecule type" value="Genomic_DNA"/>
</dbReference>
<evidence type="ECO:0000256" key="1">
    <source>
        <dbReference type="ARBA" id="ARBA00004184"/>
    </source>
</evidence>
<dbReference type="InterPro" id="IPR016130">
    <property type="entry name" value="Tyr_Pase_AS"/>
</dbReference>
<comment type="subcellular location">
    <subcellularLocation>
        <location evidence="1">Endomembrane system</location>
        <topology evidence="1">Peripheral membrane protein</topology>
    </subcellularLocation>
</comment>
<evidence type="ECO:0008006" key="10">
    <source>
        <dbReference type="Google" id="ProtNLM"/>
    </source>
</evidence>